<dbReference type="InParanoid" id="A0A7J7D063"/>
<evidence type="ECO:0000256" key="4">
    <source>
        <dbReference type="SAM" id="MobiDB-lite"/>
    </source>
</evidence>
<comment type="caution">
    <text evidence="7">The sequence shown here is derived from an EMBL/GenBank/DDBJ whole genome shotgun (WGS) entry which is preliminary data.</text>
</comment>
<reference evidence="7 8" key="1">
    <citation type="journal article" date="2020" name="Nat. Commun.">
        <title>Genome of Tripterygium wilfordii and identification of cytochrome P450 involved in triptolide biosynthesis.</title>
        <authorList>
            <person name="Tu L."/>
            <person name="Su P."/>
            <person name="Zhang Z."/>
            <person name="Gao L."/>
            <person name="Wang J."/>
            <person name="Hu T."/>
            <person name="Zhou J."/>
            <person name="Zhang Y."/>
            <person name="Zhao Y."/>
            <person name="Liu Y."/>
            <person name="Song Y."/>
            <person name="Tong Y."/>
            <person name="Lu Y."/>
            <person name="Yang J."/>
            <person name="Xu C."/>
            <person name="Jia M."/>
            <person name="Peters R.J."/>
            <person name="Huang L."/>
            <person name="Gao W."/>
        </authorList>
    </citation>
    <scope>NUCLEOTIDE SEQUENCE [LARGE SCALE GENOMIC DNA]</scope>
    <source>
        <strain evidence="8">cv. XIE 37</strain>
        <tissue evidence="7">Leaf</tissue>
    </source>
</reference>
<gene>
    <name evidence="7" type="ORF">HS088_TW12G00910</name>
</gene>
<dbReference type="Pfam" id="PF11250">
    <property type="entry name" value="FAF"/>
    <property type="match status" value="1"/>
</dbReference>
<dbReference type="PROSITE" id="PS00709">
    <property type="entry name" value="RIBOSOMAL_L30E_1"/>
    <property type="match status" value="1"/>
</dbReference>
<dbReference type="InterPro" id="IPR029064">
    <property type="entry name" value="Ribosomal_eL30-like_sf"/>
</dbReference>
<proteinExistence type="inferred from homology"/>
<dbReference type="InterPro" id="IPR046431">
    <property type="entry name" value="FAF_dom"/>
</dbReference>
<feature type="region of interest" description="Disordered" evidence="4">
    <location>
        <begin position="333"/>
        <end position="372"/>
    </location>
</feature>
<accession>A0A7J7D063</accession>
<dbReference type="Proteomes" id="UP000593562">
    <property type="component" value="Unassembled WGS sequence"/>
</dbReference>
<evidence type="ECO:0000313" key="8">
    <source>
        <dbReference type="Proteomes" id="UP000593562"/>
    </source>
</evidence>
<keyword evidence="2" id="KW-0689">Ribosomal protein</keyword>
<dbReference type="GO" id="GO:1990904">
    <property type="term" value="C:ribonucleoprotein complex"/>
    <property type="evidence" value="ECO:0007669"/>
    <property type="project" value="UniProtKB-KW"/>
</dbReference>
<dbReference type="AlphaFoldDB" id="A0A7J7D063"/>
<evidence type="ECO:0000313" key="7">
    <source>
        <dbReference type="EMBL" id="KAF5739700.1"/>
    </source>
</evidence>
<dbReference type="PANTHER" id="PTHR11449">
    <property type="entry name" value="RIBOSOMAL PROTEIN L30"/>
    <property type="match status" value="1"/>
</dbReference>
<organism evidence="7 8">
    <name type="scientific">Tripterygium wilfordii</name>
    <name type="common">Thunder God vine</name>
    <dbReference type="NCBI Taxonomy" id="458696"/>
    <lineage>
        <taxon>Eukaryota</taxon>
        <taxon>Viridiplantae</taxon>
        <taxon>Streptophyta</taxon>
        <taxon>Embryophyta</taxon>
        <taxon>Tracheophyta</taxon>
        <taxon>Spermatophyta</taxon>
        <taxon>Magnoliopsida</taxon>
        <taxon>eudicotyledons</taxon>
        <taxon>Gunneridae</taxon>
        <taxon>Pentapetalae</taxon>
        <taxon>rosids</taxon>
        <taxon>fabids</taxon>
        <taxon>Celastrales</taxon>
        <taxon>Celastraceae</taxon>
        <taxon>Tripterygium</taxon>
    </lineage>
</organism>
<dbReference type="InterPro" id="IPR022991">
    <property type="entry name" value="Ribosomal_eL30_CS"/>
</dbReference>
<keyword evidence="3" id="KW-0687">Ribonucleoprotein</keyword>
<comment type="similarity">
    <text evidence="1">Belongs to the eukaryotic ribosomal protein eL30 family.</text>
</comment>
<dbReference type="Pfam" id="PF01248">
    <property type="entry name" value="Ribosomal_L7Ae"/>
    <property type="match status" value="1"/>
</dbReference>
<evidence type="ECO:0000256" key="1">
    <source>
        <dbReference type="ARBA" id="ARBA00007326"/>
    </source>
</evidence>
<dbReference type="InterPro" id="IPR004038">
    <property type="entry name" value="Ribosomal_eL8/eL30/eS12/Gad45"/>
</dbReference>
<dbReference type="FunFam" id="3.30.1330.30:FF:000001">
    <property type="entry name" value="60S ribosomal protein L30"/>
    <property type="match status" value="1"/>
</dbReference>
<sequence length="401" mass="44920">MVAGKKTKKTHESINNRLALVMKSGKYTLGYKTVLRTLRGSKAKLVLISNNCPPLRKSEIEYYAMLAKVGVHHYNGNNVDMGTACGKYFRVSCLSIIDPDYVKASIMFFLSPEEFDISQVCKSNATYPHNAELGLEAIPIMPNKPLSSSSSSSSDILTSTSMLYSSSFSSTMIGEYIGMESCIDLNIDIEGDQVIRDQRHHEGRRKREGDRRCMMKRKEFPPPITSLARTENQPSSHMPWVLKRYYTNDGRLILREEKVKHHEYFKAHRSNGRLTLQLIHLDDDEDDLICNGNGNGNDHCINVNEENKGNDDDENDDFATNQFDLVQLVSDNVNGNENENENDGDQKETDVVKLASPPSVHESSSSSSPIGSGNGKCLIYNNVRKISPCLILEVPAIRPVH</sequence>
<dbReference type="GO" id="GO:0005840">
    <property type="term" value="C:ribosome"/>
    <property type="evidence" value="ECO:0007669"/>
    <property type="project" value="UniProtKB-KW"/>
</dbReference>
<protein>
    <recommendedName>
        <fullName evidence="9">Ribosomal protein L7Ae/L30e/S12e/Gadd45 domain-containing protein</fullName>
    </recommendedName>
</protein>
<dbReference type="InterPro" id="IPR039109">
    <property type="entry name" value="Ribosomal_eL30-like"/>
</dbReference>
<name>A0A7J7D063_TRIWF</name>
<evidence type="ECO:0000259" key="5">
    <source>
        <dbReference type="Pfam" id="PF01248"/>
    </source>
</evidence>
<evidence type="ECO:0000256" key="3">
    <source>
        <dbReference type="ARBA" id="ARBA00023274"/>
    </source>
</evidence>
<keyword evidence="8" id="KW-1185">Reference proteome</keyword>
<dbReference type="SUPFAM" id="SSF55315">
    <property type="entry name" value="L30e-like"/>
    <property type="match status" value="1"/>
</dbReference>
<dbReference type="Gene3D" id="3.30.1330.30">
    <property type="match status" value="1"/>
</dbReference>
<feature type="compositionally biased region" description="Low complexity" evidence="4">
    <location>
        <begin position="356"/>
        <end position="371"/>
    </location>
</feature>
<dbReference type="GO" id="GO:0003723">
    <property type="term" value="F:RNA binding"/>
    <property type="evidence" value="ECO:0007669"/>
    <property type="project" value="InterPro"/>
</dbReference>
<feature type="domain" description="FAF" evidence="6">
    <location>
        <begin position="219"/>
        <end position="278"/>
    </location>
</feature>
<evidence type="ECO:0000259" key="6">
    <source>
        <dbReference type="Pfam" id="PF11250"/>
    </source>
</evidence>
<feature type="domain" description="Ribosomal protein eL8/eL30/eS12/Gadd45" evidence="5">
    <location>
        <begin position="13"/>
        <end position="102"/>
    </location>
</feature>
<evidence type="ECO:0000256" key="2">
    <source>
        <dbReference type="ARBA" id="ARBA00022980"/>
    </source>
</evidence>
<dbReference type="EMBL" id="JAAARO010000012">
    <property type="protein sequence ID" value="KAF5739700.1"/>
    <property type="molecule type" value="Genomic_DNA"/>
</dbReference>
<evidence type="ECO:0008006" key="9">
    <source>
        <dbReference type="Google" id="ProtNLM"/>
    </source>
</evidence>